<feature type="region of interest" description="Disordered" evidence="1">
    <location>
        <begin position="246"/>
        <end position="318"/>
    </location>
</feature>
<feature type="region of interest" description="Disordered" evidence="1">
    <location>
        <begin position="195"/>
        <end position="226"/>
    </location>
</feature>
<reference evidence="2" key="2">
    <citation type="submission" date="2015-07" db="EMBL/GenBank/DDBJ databases">
        <authorList>
            <person name="Noorani M."/>
        </authorList>
    </citation>
    <scope>NUCLEOTIDE SEQUENCE</scope>
    <source>
        <strain evidence="2">Yugu1</strain>
    </source>
</reference>
<accession>A0A368QUC6</accession>
<gene>
    <name evidence="2" type="ORF">SETIT_4G135700v2</name>
</gene>
<proteinExistence type="predicted"/>
<evidence type="ECO:0000313" key="2">
    <source>
        <dbReference type="EMBL" id="RCV21388.1"/>
    </source>
</evidence>
<feature type="region of interest" description="Disordered" evidence="1">
    <location>
        <begin position="132"/>
        <end position="164"/>
    </location>
</feature>
<feature type="compositionally biased region" description="Basic and acidic residues" evidence="1">
    <location>
        <begin position="285"/>
        <end position="299"/>
    </location>
</feature>
<organism evidence="2">
    <name type="scientific">Setaria italica</name>
    <name type="common">Foxtail millet</name>
    <name type="synonym">Panicum italicum</name>
    <dbReference type="NCBI Taxonomy" id="4555"/>
    <lineage>
        <taxon>Eukaryota</taxon>
        <taxon>Viridiplantae</taxon>
        <taxon>Streptophyta</taxon>
        <taxon>Embryophyta</taxon>
        <taxon>Tracheophyta</taxon>
        <taxon>Spermatophyta</taxon>
        <taxon>Magnoliopsida</taxon>
        <taxon>Liliopsida</taxon>
        <taxon>Poales</taxon>
        <taxon>Poaceae</taxon>
        <taxon>PACMAD clade</taxon>
        <taxon>Panicoideae</taxon>
        <taxon>Panicodae</taxon>
        <taxon>Paniceae</taxon>
        <taxon>Cenchrinae</taxon>
        <taxon>Setaria</taxon>
    </lineage>
</organism>
<protein>
    <submittedName>
        <fullName evidence="2">Uncharacterized protein</fullName>
    </submittedName>
</protein>
<sequence>MQKAHSKETRKNNRITKIEEVDHVGAPGVHEHDFRDHLRQLRVLIAGVVPDLLEAHLVRLEPPDAAIAVAANRVRDPRPHDHLPFGGPAVQIKVAGDVHVPQHLVAHADAADGVEERLGLMDVAARREVVEAQGGQDGCRPPLVGDHAGGSPLPVHGGQGAGQVRLDPKTLAGEEAEELGAAHADLELRDHVVASEQPGSEPDAPEVAGGGHGRRAPGDVLGGSRGRIARRIPGRREELPCHDEIDGLAGGLADGEADQEAGGVGSDEVGHLVGAGGLGTGARAHAQDGDPRRRPERGGDSGGVLRLRLLGDDAEKTA</sequence>
<dbReference type="AlphaFoldDB" id="A0A368QUC6"/>
<dbReference type="OrthoDB" id="10529884at2759"/>
<feature type="compositionally biased region" description="Basic and acidic residues" evidence="1">
    <location>
        <begin position="309"/>
        <end position="318"/>
    </location>
</feature>
<dbReference type="EMBL" id="CM003531">
    <property type="protein sequence ID" value="RCV21388.1"/>
    <property type="molecule type" value="Genomic_DNA"/>
</dbReference>
<reference evidence="2" key="1">
    <citation type="journal article" date="2012" name="Nat. Biotechnol.">
        <title>Reference genome sequence of the model plant Setaria.</title>
        <authorList>
            <person name="Bennetzen J.L."/>
            <person name="Schmutz J."/>
            <person name="Wang H."/>
            <person name="Percifield R."/>
            <person name="Hawkins J."/>
            <person name="Pontaroli A.C."/>
            <person name="Estep M."/>
            <person name="Feng L."/>
            <person name="Vaughn J.N."/>
            <person name="Grimwood J."/>
            <person name="Jenkins J."/>
            <person name="Barry K."/>
            <person name="Lindquist E."/>
            <person name="Hellsten U."/>
            <person name="Deshpande S."/>
            <person name="Wang X."/>
            <person name="Wu X."/>
            <person name="Mitros T."/>
            <person name="Triplett J."/>
            <person name="Yang X."/>
            <person name="Ye C.Y."/>
            <person name="Mauro-Herrera M."/>
            <person name="Wang L."/>
            <person name="Li P."/>
            <person name="Sharma M."/>
            <person name="Sharma R."/>
            <person name="Ronald P.C."/>
            <person name="Panaud O."/>
            <person name="Kellogg E.A."/>
            <person name="Brutnell T.P."/>
            <person name="Doust A.N."/>
            <person name="Tuskan G.A."/>
            <person name="Rokhsar D."/>
            <person name="Devos K.M."/>
        </authorList>
    </citation>
    <scope>NUCLEOTIDE SEQUENCE [LARGE SCALE GENOMIC DNA]</scope>
    <source>
        <strain evidence="2">Yugu1</strain>
    </source>
</reference>
<evidence type="ECO:0000256" key="1">
    <source>
        <dbReference type="SAM" id="MobiDB-lite"/>
    </source>
</evidence>
<name>A0A368QUC6_SETIT</name>